<feature type="domain" description="Protein kinase" evidence="3">
    <location>
        <begin position="264"/>
        <end position="604"/>
    </location>
</feature>
<accession>A0A2A9M5Z8</accession>
<evidence type="ECO:0000313" key="4">
    <source>
        <dbReference type="EMBL" id="PFH31741.1"/>
    </source>
</evidence>
<dbReference type="InterPro" id="IPR000719">
    <property type="entry name" value="Prot_kinase_dom"/>
</dbReference>
<dbReference type="Gene3D" id="3.30.200.20">
    <property type="entry name" value="Phosphorylase Kinase, domain 1"/>
    <property type="match status" value="1"/>
</dbReference>
<evidence type="ECO:0000259" key="3">
    <source>
        <dbReference type="PROSITE" id="PS50011"/>
    </source>
</evidence>
<dbReference type="OrthoDB" id="4062651at2759"/>
<protein>
    <submittedName>
        <fullName evidence="4">Rhoptry kinase family protein ROP36 (Incomplete catalytic triad)</fullName>
    </submittedName>
</protein>
<feature type="region of interest" description="Disordered" evidence="1">
    <location>
        <begin position="30"/>
        <end position="84"/>
    </location>
</feature>
<dbReference type="InterPro" id="IPR011009">
    <property type="entry name" value="Kinase-like_dom_sf"/>
</dbReference>
<dbReference type="InterPro" id="IPR027916">
    <property type="entry name" value="Kinase-like_dom_ROP"/>
</dbReference>
<dbReference type="EMBL" id="NWUJ01000013">
    <property type="protein sequence ID" value="PFH31741.1"/>
    <property type="molecule type" value="Genomic_DNA"/>
</dbReference>
<dbReference type="RefSeq" id="XP_029215750.1">
    <property type="nucleotide sequence ID" value="XM_029360935.1"/>
</dbReference>
<evidence type="ECO:0000256" key="1">
    <source>
        <dbReference type="SAM" id="MobiDB-lite"/>
    </source>
</evidence>
<keyword evidence="2" id="KW-0732">Signal</keyword>
<feature type="chain" id="PRO_5013287275" evidence="2">
    <location>
        <begin position="28"/>
        <end position="629"/>
    </location>
</feature>
<keyword evidence="4" id="KW-0808">Transferase</keyword>
<dbReference type="AlphaFoldDB" id="A0A2A9M5Z8"/>
<keyword evidence="5" id="KW-1185">Reference proteome</keyword>
<name>A0A2A9M5Z8_BESBE</name>
<gene>
    <name evidence="4" type="ORF">BESB_022330</name>
</gene>
<evidence type="ECO:0000313" key="5">
    <source>
        <dbReference type="Proteomes" id="UP000224006"/>
    </source>
</evidence>
<feature type="signal peptide" evidence="2">
    <location>
        <begin position="1"/>
        <end position="27"/>
    </location>
</feature>
<dbReference type="Proteomes" id="UP000224006">
    <property type="component" value="Chromosome XII"/>
</dbReference>
<dbReference type="VEuPathDB" id="ToxoDB:BESB_022330"/>
<reference evidence="4 5" key="1">
    <citation type="submission" date="2017-09" db="EMBL/GenBank/DDBJ databases">
        <title>Genome sequencing of Besnoitia besnoiti strain Bb-Ger1.</title>
        <authorList>
            <person name="Schares G."/>
            <person name="Venepally P."/>
            <person name="Lorenzi H.A."/>
        </authorList>
    </citation>
    <scope>NUCLEOTIDE SEQUENCE [LARGE SCALE GENOMIC DNA]</scope>
    <source>
        <strain evidence="4 5">Bb-Ger1</strain>
    </source>
</reference>
<dbReference type="Gene3D" id="1.10.510.10">
    <property type="entry name" value="Transferase(Phosphotransferase) domain 1"/>
    <property type="match status" value="1"/>
</dbReference>
<proteinExistence type="predicted"/>
<dbReference type="PROSITE" id="PS51257">
    <property type="entry name" value="PROKAR_LIPOPROTEIN"/>
    <property type="match status" value="1"/>
</dbReference>
<dbReference type="GO" id="GO:0004672">
    <property type="term" value="F:protein kinase activity"/>
    <property type="evidence" value="ECO:0007669"/>
    <property type="project" value="InterPro"/>
</dbReference>
<dbReference type="GO" id="GO:0005524">
    <property type="term" value="F:ATP binding"/>
    <property type="evidence" value="ECO:0007669"/>
    <property type="project" value="InterPro"/>
</dbReference>
<dbReference type="KEGG" id="bbes:BESB_022330"/>
<dbReference type="PROSITE" id="PS50011">
    <property type="entry name" value="PROTEIN_KINASE_DOM"/>
    <property type="match status" value="1"/>
</dbReference>
<dbReference type="SUPFAM" id="SSF56112">
    <property type="entry name" value="Protein kinase-like (PK-like)"/>
    <property type="match status" value="1"/>
</dbReference>
<dbReference type="GeneID" id="40307293"/>
<comment type="caution">
    <text evidence="4">The sequence shown here is derived from an EMBL/GenBank/DDBJ whole genome shotgun (WGS) entry which is preliminary data.</text>
</comment>
<organism evidence="4 5">
    <name type="scientific">Besnoitia besnoiti</name>
    <name type="common">Apicomplexan protozoan</name>
    <dbReference type="NCBI Taxonomy" id="94643"/>
    <lineage>
        <taxon>Eukaryota</taxon>
        <taxon>Sar</taxon>
        <taxon>Alveolata</taxon>
        <taxon>Apicomplexa</taxon>
        <taxon>Conoidasida</taxon>
        <taxon>Coccidia</taxon>
        <taxon>Eucoccidiorida</taxon>
        <taxon>Eimeriorina</taxon>
        <taxon>Sarcocystidae</taxon>
        <taxon>Besnoitia</taxon>
    </lineage>
</organism>
<sequence>MIWLTRKRSVSLAIILVLVACVGVALDAAPKPSPQEPSVAEKLVEPHAENTKNGLDPESIPTGDSRPPRTGAETAAAEHASRQQTYDYSSAISAFEKWAGQIEKTPRKAQDELHVVTDLREGRSVPRAGGNDTDEIVADEGHEVEEVVLPPLSTFIEKEHLTAVAQMLNGMKERYEHFLTATVLEETREFLAKVQDMRHHHIERFNKVIGNNQFAYLRPLRSSRLLHLHPDTLRGLHTEHNAATAHIRKSVWGDHYASGEVVKIKRLHMINYGFASATYAVSRVFPYALDPDDRRSRTVEQDGALKVFVVKRGRIEPDLAEELLLHQARAWRYFPPERAEELAETEGLLIPVSLLKLLDEDEDAKQRDQDDRIDQLLGSKGDILNAFLLYPRSYACTLKFFFLSWGRTDLLVKTAPLKAMISISIQMVYAVASLNSYGLVHGHIRPSSFVMTPDGKVLLSDFHTIVEEGIRLSCRHKSVPSAADLNSSPEELACSQHDEEPRQTFEATFALDAWRLGVSLFKLWCRESWREPKPDEPWAKHLTTRQVAFLKAQKRGRTTRARLDLEHCRSDTPSFILRVIQQFLEPNPDARLTAVDAVKGASLFRHMERRMQAVREIRETMMRQRGEEL</sequence>
<keyword evidence="4" id="KW-0418">Kinase</keyword>
<dbReference type="Pfam" id="PF14531">
    <property type="entry name" value="Kinase-like"/>
    <property type="match status" value="1"/>
</dbReference>
<evidence type="ECO:0000256" key="2">
    <source>
        <dbReference type="SAM" id="SignalP"/>
    </source>
</evidence>